<accession>A0A2S9V9H9</accession>
<proteinExistence type="predicted"/>
<evidence type="ECO:0000313" key="1">
    <source>
        <dbReference type="EMBL" id="PRO73120.1"/>
    </source>
</evidence>
<organism evidence="1 2">
    <name type="scientific">Alteromonas alba</name>
    <dbReference type="NCBI Taxonomy" id="2079529"/>
    <lineage>
        <taxon>Bacteria</taxon>
        <taxon>Pseudomonadati</taxon>
        <taxon>Pseudomonadota</taxon>
        <taxon>Gammaproteobacteria</taxon>
        <taxon>Alteromonadales</taxon>
        <taxon>Alteromonadaceae</taxon>
        <taxon>Alteromonas/Salinimonas group</taxon>
        <taxon>Alteromonas</taxon>
    </lineage>
</organism>
<protein>
    <recommendedName>
        <fullName evidence="3">Bacteriocin</fullName>
    </recommendedName>
</protein>
<gene>
    <name evidence="1" type="ORF">C6Y40_13115</name>
</gene>
<dbReference type="AlphaFoldDB" id="A0A2S9V9H9"/>
<sequence length="89" mass="8831">MRDLTLDELKTVSGGEDNISFGDAVGMGSFAGGAGAAAAGAELAVVGSAALAGGLIVGSGYAGYEFGNWIGADDFGSWLGGEIYDWFNS</sequence>
<comment type="caution">
    <text evidence="1">The sequence shown here is derived from an EMBL/GenBank/DDBJ whole genome shotgun (WGS) entry which is preliminary data.</text>
</comment>
<dbReference type="EMBL" id="PVNP01000143">
    <property type="protein sequence ID" value="PRO73120.1"/>
    <property type="molecule type" value="Genomic_DNA"/>
</dbReference>
<name>A0A2S9V9H9_9ALTE</name>
<evidence type="ECO:0008006" key="3">
    <source>
        <dbReference type="Google" id="ProtNLM"/>
    </source>
</evidence>
<evidence type="ECO:0000313" key="2">
    <source>
        <dbReference type="Proteomes" id="UP000238949"/>
    </source>
</evidence>
<reference evidence="2" key="1">
    <citation type="journal article" date="2020" name="Int. J. Syst. Evol. Microbiol.">
        <title>Alteromonas alba sp. nov., a marine bacterium isolated from the seawater of the West Pacific Ocean.</title>
        <authorList>
            <person name="Sun C."/>
            <person name="Wu Y.-H."/>
            <person name="Xamxidin M."/>
            <person name="Cheng H."/>
            <person name="Xu X.-W."/>
        </authorList>
    </citation>
    <scope>NUCLEOTIDE SEQUENCE [LARGE SCALE GENOMIC DNA]</scope>
    <source>
        <strain evidence="2">190</strain>
    </source>
</reference>
<dbReference type="RefSeq" id="WP_105934969.1">
    <property type="nucleotide sequence ID" value="NZ_PVNP01000143.1"/>
</dbReference>
<keyword evidence="2" id="KW-1185">Reference proteome</keyword>
<dbReference type="Proteomes" id="UP000238949">
    <property type="component" value="Unassembled WGS sequence"/>
</dbReference>